<sequence length="66" mass="7212">MACVCPPGTFHDGEFVDYYYCQAGSCTANGTSYTKQYWANKTIICTNSDTGKGQYIDCDQLQGCCA</sequence>
<keyword evidence="2" id="KW-1185">Reference proteome</keyword>
<proteinExistence type="predicted"/>
<name>A0A7X0RSV8_9BACL</name>
<comment type="caution">
    <text evidence="1">The sequence shown here is derived from an EMBL/GenBank/DDBJ whole genome shotgun (WGS) entry which is preliminary data.</text>
</comment>
<protein>
    <submittedName>
        <fullName evidence="1">Uncharacterized protein</fullName>
    </submittedName>
</protein>
<accession>A0A7X0RSV8</accession>
<evidence type="ECO:0000313" key="2">
    <source>
        <dbReference type="Proteomes" id="UP000547209"/>
    </source>
</evidence>
<evidence type="ECO:0000313" key="1">
    <source>
        <dbReference type="EMBL" id="MBB6672906.1"/>
    </source>
</evidence>
<dbReference type="RefSeq" id="WP_185670761.1">
    <property type="nucleotide sequence ID" value="NZ_JACJVP010000031.1"/>
</dbReference>
<dbReference type="Proteomes" id="UP000547209">
    <property type="component" value="Unassembled WGS sequence"/>
</dbReference>
<dbReference type="AlphaFoldDB" id="A0A7X0RSV8"/>
<gene>
    <name evidence="1" type="ORF">H7C19_19675</name>
</gene>
<organism evidence="1 2">
    <name type="scientific">Cohnella nanjingensis</name>
    <dbReference type="NCBI Taxonomy" id="1387779"/>
    <lineage>
        <taxon>Bacteria</taxon>
        <taxon>Bacillati</taxon>
        <taxon>Bacillota</taxon>
        <taxon>Bacilli</taxon>
        <taxon>Bacillales</taxon>
        <taxon>Paenibacillaceae</taxon>
        <taxon>Cohnella</taxon>
    </lineage>
</organism>
<reference evidence="1 2" key="1">
    <citation type="submission" date="2020-08" db="EMBL/GenBank/DDBJ databases">
        <title>Cohnella phylogeny.</title>
        <authorList>
            <person name="Dunlap C."/>
        </authorList>
    </citation>
    <scope>NUCLEOTIDE SEQUENCE [LARGE SCALE GENOMIC DNA]</scope>
    <source>
        <strain evidence="1 2">DSM 28246</strain>
    </source>
</reference>
<dbReference type="EMBL" id="JACJVP010000031">
    <property type="protein sequence ID" value="MBB6672906.1"/>
    <property type="molecule type" value="Genomic_DNA"/>
</dbReference>